<dbReference type="Proteomes" id="UP000203458">
    <property type="component" value="Segment"/>
</dbReference>
<dbReference type="OrthoDB" id="10678at10239"/>
<name>A0A059VJR9_9CAUD</name>
<evidence type="ECO:0008006" key="3">
    <source>
        <dbReference type="Google" id="ProtNLM"/>
    </source>
</evidence>
<organism evidence="1 2">
    <name type="scientific">Pseudomonas phage phiPSA1</name>
    <dbReference type="NCBI Taxonomy" id="1500757"/>
    <lineage>
        <taxon>Viruses</taxon>
        <taxon>Duplodnaviria</taxon>
        <taxon>Heunggongvirae</taxon>
        <taxon>Uroviricota</taxon>
        <taxon>Caudoviricetes</taxon>
        <taxon>Readingvirus</taxon>
        <taxon>Readingvirus PSA1</taxon>
    </lineage>
</organism>
<protein>
    <recommendedName>
        <fullName evidence="3">Prophage PSSB64-02</fullName>
    </recommendedName>
</protein>
<reference evidence="1 2" key="1">
    <citation type="journal article" date="2014" name="J. Basic Microbiol.">
        <title>Isolation and partial characterization of bacteriophages infecting Pseudomonas syringae pv. actinidiae, causal agent of kiwifruit bacterial canker.</title>
        <authorList>
            <person name="Di Lallo G."/>
            <person name="Evangelisti M."/>
            <person name="Mancuso F."/>
            <person name="Ferrante P."/>
            <person name="Marcelletti S."/>
            <person name="Tinari A."/>
            <person name="Superti F."/>
            <person name="Migliore L."/>
            <person name="D'Addabbo P."/>
            <person name="Frezza D."/>
            <person name="Scortichini M."/>
            <person name="Thaller M.C."/>
        </authorList>
    </citation>
    <scope>NUCLEOTIDE SEQUENCE [LARGE SCALE GENOMIC DNA]</scope>
</reference>
<accession>A0A059VJR9</accession>
<sequence>MALTWPASLRPSEMSWGIVNNGRAFTSSLSNAQQIVGYPGAYWQCTLTFGLLTRAQERELSSFLGKLDGMFGTFNLPDFTRYRKVSVGALSVVSGFAQARSMIIAGAPASSPVFSAGDYITIAGEMFEVTDPASSNAQGQVTALLNKRIRKTLTAGAAVEYLNPYSEMRMTSDTWSITRRPVVANGSYSFREAF</sequence>
<dbReference type="KEGG" id="vg:19685443"/>
<evidence type="ECO:0000313" key="1">
    <source>
        <dbReference type="EMBL" id="AHZ95031.1"/>
    </source>
</evidence>
<proteinExistence type="predicted"/>
<dbReference type="GeneID" id="19685443"/>
<keyword evidence="2" id="KW-1185">Reference proteome</keyword>
<dbReference type="RefSeq" id="YP_009043555.1">
    <property type="nucleotide sequence ID" value="NC_024365.1"/>
</dbReference>
<dbReference type="EMBL" id="KJ507100">
    <property type="protein sequence ID" value="AHZ95031.1"/>
    <property type="molecule type" value="Genomic_DNA"/>
</dbReference>
<evidence type="ECO:0000313" key="2">
    <source>
        <dbReference type="Proteomes" id="UP000203458"/>
    </source>
</evidence>